<sequence length="111" mass="12382">MFGSELSATPPVSFKASMCWLDAYERVVLAANAFPPNRDQRIRFLIRTDMQSRHRTPRVMREQIPITDQDAVRLTSGAYSGSTSTGIVPIQLVKPEGFKLQALEAPSCIDQ</sequence>
<dbReference type="AlphaFoldDB" id="A0A0D0ECU7"/>
<protein>
    <submittedName>
        <fullName evidence="1">Uncharacterized protein</fullName>
    </submittedName>
</protein>
<dbReference type="Proteomes" id="UP000054538">
    <property type="component" value="Unassembled WGS sequence"/>
</dbReference>
<proteinExistence type="predicted"/>
<dbReference type="HOGENOM" id="CLU_2159202_0_0_1"/>
<gene>
    <name evidence="1" type="ORF">PAXRUDRAFT_822175</name>
</gene>
<organism evidence="1 2">
    <name type="scientific">Paxillus rubicundulus Ve08.2h10</name>
    <dbReference type="NCBI Taxonomy" id="930991"/>
    <lineage>
        <taxon>Eukaryota</taxon>
        <taxon>Fungi</taxon>
        <taxon>Dikarya</taxon>
        <taxon>Basidiomycota</taxon>
        <taxon>Agaricomycotina</taxon>
        <taxon>Agaricomycetes</taxon>
        <taxon>Agaricomycetidae</taxon>
        <taxon>Boletales</taxon>
        <taxon>Paxilineae</taxon>
        <taxon>Paxillaceae</taxon>
        <taxon>Paxillus</taxon>
    </lineage>
</organism>
<keyword evidence="2" id="KW-1185">Reference proteome</keyword>
<evidence type="ECO:0000313" key="1">
    <source>
        <dbReference type="EMBL" id="KIK99990.1"/>
    </source>
</evidence>
<dbReference type="InParanoid" id="A0A0D0ECU7"/>
<reference evidence="2" key="2">
    <citation type="submission" date="2015-01" db="EMBL/GenBank/DDBJ databases">
        <title>Evolutionary Origins and Diversification of the Mycorrhizal Mutualists.</title>
        <authorList>
            <consortium name="DOE Joint Genome Institute"/>
            <consortium name="Mycorrhizal Genomics Consortium"/>
            <person name="Kohler A."/>
            <person name="Kuo A."/>
            <person name="Nagy L.G."/>
            <person name="Floudas D."/>
            <person name="Copeland A."/>
            <person name="Barry K.W."/>
            <person name="Cichocki N."/>
            <person name="Veneault-Fourrey C."/>
            <person name="LaButti K."/>
            <person name="Lindquist E.A."/>
            <person name="Lipzen A."/>
            <person name="Lundell T."/>
            <person name="Morin E."/>
            <person name="Murat C."/>
            <person name="Riley R."/>
            <person name="Ohm R."/>
            <person name="Sun H."/>
            <person name="Tunlid A."/>
            <person name="Henrissat B."/>
            <person name="Grigoriev I.V."/>
            <person name="Hibbett D.S."/>
            <person name="Martin F."/>
        </authorList>
    </citation>
    <scope>NUCLEOTIDE SEQUENCE [LARGE SCALE GENOMIC DNA]</scope>
    <source>
        <strain evidence="2">Ve08.2h10</strain>
    </source>
</reference>
<reference evidence="1 2" key="1">
    <citation type="submission" date="2014-04" db="EMBL/GenBank/DDBJ databases">
        <authorList>
            <consortium name="DOE Joint Genome Institute"/>
            <person name="Kuo A."/>
            <person name="Kohler A."/>
            <person name="Jargeat P."/>
            <person name="Nagy L.G."/>
            <person name="Floudas D."/>
            <person name="Copeland A."/>
            <person name="Barry K.W."/>
            <person name="Cichocki N."/>
            <person name="Veneault-Fourrey C."/>
            <person name="LaButti K."/>
            <person name="Lindquist E.A."/>
            <person name="Lipzen A."/>
            <person name="Lundell T."/>
            <person name="Morin E."/>
            <person name="Murat C."/>
            <person name="Sun H."/>
            <person name="Tunlid A."/>
            <person name="Henrissat B."/>
            <person name="Grigoriev I.V."/>
            <person name="Hibbett D.S."/>
            <person name="Martin F."/>
            <person name="Nordberg H.P."/>
            <person name="Cantor M.N."/>
            <person name="Hua S.X."/>
        </authorList>
    </citation>
    <scope>NUCLEOTIDE SEQUENCE [LARGE SCALE GENOMIC DNA]</scope>
    <source>
        <strain evidence="1 2">Ve08.2h10</strain>
    </source>
</reference>
<dbReference type="EMBL" id="KN824845">
    <property type="protein sequence ID" value="KIK99990.1"/>
    <property type="molecule type" value="Genomic_DNA"/>
</dbReference>
<accession>A0A0D0ECU7</accession>
<name>A0A0D0ECU7_9AGAM</name>
<evidence type="ECO:0000313" key="2">
    <source>
        <dbReference type="Proteomes" id="UP000054538"/>
    </source>
</evidence>